<sequence length="64" mass="7543">MDQLYVHRWDKDTPVREFLRTLDAFVEAGHAHYLWASNRPTNAWQVAHANGIARREDYDPFSVT</sequence>
<gene>
    <name evidence="1" type="ORF">GCM10008994_21090</name>
</gene>
<organism evidence="1 2">
    <name type="scientific">Halorubrum ejinorense</name>
    <dbReference type="NCBI Taxonomy" id="425309"/>
    <lineage>
        <taxon>Archaea</taxon>
        <taxon>Methanobacteriati</taxon>
        <taxon>Methanobacteriota</taxon>
        <taxon>Stenosarchaea group</taxon>
        <taxon>Halobacteria</taxon>
        <taxon>Halobacteriales</taxon>
        <taxon>Haloferacaceae</taxon>
        <taxon>Halorubrum</taxon>
    </lineage>
</organism>
<comment type="caution">
    <text evidence="1">The sequence shown here is derived from an EMBL/GenBank/DDBJ whole genome shotgun (WGS) entry which is preliminary data.</text>
</comment>
<dbReference type="InterPro" id="IPR036812">
    <property type="entry name" value="NAD(P)_OxRdtase_dom_sf"/>
</dbReference>
<reference evidence="1" key="2">
    <citation type="submission" date="2023-12" db="EMBL/GenBank/DDBJ databases">
        <authorList>
            <person name="Sun Q."/>
            <person name="Inoue M."/>
        </authorList>
    </citation>
    <scope>NUCLEOTIDE SEQUENCE</scope>
    <source>
        <strain evidence="1">JCM 14265</strain>
    </source>
</reference>
<accession>A0AAV3STK4</accession>
<reference evidence="1" key="1">
    <citation type="journal article" date="2014" name="Int. J. Syst. Evol. Microbiol.">
        <title>Complete genome sequence of Corynebacterium casei LMG S-19264T (=DSM 44701T), isolated from a smear-ripened cheese.</title>
        <authorList>
            <consortium name="US DOE Joint Genome Institute (JGI-PGF)"/>
            <person name="Walter F."/>
            <person name="Albersmeier A."/>
            <person name="Kalinowski J."/>
            <person name="Ruckert C."/>
        </authorList>
    </citation>
    <scope>NUCLEOTIDE SEQUENCE</scope>
    <source>
        <strain evidence="1">JCM 14265</strain>
    </source>
</reference>
<dbReference type="SUPFAM" id="SSF51430">
    <property type="entry name" value="NAD(P)-linked oxidoreductase"/>
    <property type="match status" value="1"/>
</dbReference>
<evidence type="ECO:0000313" key="2">
    <source>
        <dbReference type="Proteomes" id="UP001501425"/>
    </source>
</evidence>
<protein>
    <submittedName>
        <fullName evidence="1">Uncharacterized protein</fullName>
    </submittedName>
</protein>
<name>A0AAV3STK4_9EURY</name>
<dbReference type="Gene3D" id="3.20.20.100">
    <property type="entry name" value="NADP-dependent oxidoreductase domain"/>
    <property type="match status" value="1"/>
</dbReference>
<proteinExistence type="predicted"/>
<dbReference type="Proteomes" id="UP001501425">
    <property type="component" value="Unassembled WGS sequence"/>
</dbReference>
<dbReference type="AlphaFoldDB" id="A0AAV3STK4"/>
<dbReference type="EMBL" id="BAAADQ010000012">
    <property type="protein sequence ID" value="GAA0545955.1"/>
    <property type="molecule type" value="Genomic_DNA"/>
</dbReference>
<evidence type="ECO:0000313" key="1">
    <source>
        <dbReference type="EMBL" id="GAA0545955.1"/>
    </source>
</evidence>